<name>A0ABT8JYJ8_9MICC</name>
<sequence length="92" mass="9270">MDDDSGVPRQTPAGAGARRSGVRMALLVAIAVFAVSIAFVLVYATSLSWPMAILITVVLAGGQAYALRGTLFGGAGTGDKGSTRDEGGAADR</sequence>
<evidence type="ECO:0000313" key="3">
    <source>
        <dbReference type="EMBL" id="MDN4610241.1"/>
    </source>
</evidence>
<evidence type="ECO:0000256" key="1">
    <source>
        <dbReference type="SAM" id="MobiDB-lite"/>
    </source>
</evidence>
<dbReference type="Proteomes" id="UP001174209">
    <property type="component" value="Unassembled WGS sequence"/>
</dbReference>
<evidence type="ECO:0000313" key="4">
    <source>
        <dbReference type="Proteomes" id="UP001174209"/>
    </source>
</evidence>
<feature type="transmembrane region" description="Helical" evidence="2">
    <location>
        <begin position="49"/>
        <end position="67"/>
    </location>
</feature>
<keyword evidence="2" id="KW-0812">Transmembrane</keyword>
<reference evidence="3" key="1">
    <citation type="submission" date="2023-06" db="EMBL/GenBank/DDBJ databases">
        <title>MT1 and MT2 Draft Genomes of Novel Species.</title>
        <authorList>
            <person name="Venkateswaran K."/>
        </authorList>
    </citation>
    <scope>NUCLEOTIDE SEQUENCE</scope>
    <source>
        <strain evidence="3">IIF3SC-B10</strain>
    </source>
</reference>
<comment type="caution">
    <text evidence="3">The sequence shown here is derived from an EMBL/GenBank/DDBJ whole genome shotgun (WGS) entry which is preliminary data.</text>
</comment>
<dbReference type="RefSeq" id="WP_301225251.1">
    <property type="nucleotide sequence ID" value="NZ_JAROCG010000001.1"/>
</dbReference>
<organism evidence="3 4">
    <name type="scientific">Arthrobacter burdickii</name>
    <dbReference type="NCBI Taxonomy" id="3035920"/>
    <lineage>
        <taxon>Bacteria</taxon>
        <taxon>Bacillati</taxon>
        <taxon>Actinomycetota</taxon>
        <taxon>Actinomycetes</taxon>
        <taxon>Micrococcales</taxon>
        <taxon>Micrococcaceae</taxon>
        <taxon>Arthrobacter</taxon>
    </lineage>
</organism>
<accession>A0ABT8JYJ8</accession>
<gene>
    <name evidence="3" type="ORF">P5G52_05105</name>
</gene>
<feature type="region of interest" description="Disordered" evidence="1">
    <location>
        <begin position="71"/>
        <end position="92"/>
    </location>
</feature>
<dbReference type="EMBL" id="JAROCG010000001">
    <property type="protein sequence ID" value="MDN4610241.1"/>
    <property type="molecule type" value="Genomic_DNA"/>
</dbReference>
<evidence type="ECO:0000256" key="2">
    <source>
        <dbReference type="SAM" id="Phobius"/>
    </source>
</evidence>
<keyword evidence="2" id="KW-1133">Transmembrane helix</keyword>
<protein>
    <submittedName>
        <fullName evidence="3">Uncharacterized protein</fullName>
    </submittedName>
</protein>
<keyword evidence="4" id="KW-1185">Reference proteome</keyword>
<proteinExistence type="predicted"/>
<keyword evidence="2" id="KW-0472">Membrane</keyword>
<feature type="transmembrane region" description="Helical" evidence="2">
    <location>
        <begin position="24"/>
        <end position="43"/>
    </location>
</feature>
<feature type="compositionally biased region" description="Basic and acidic residues" evidence="1">
    <location>
        <begin position="81"/>
        <end position="92"/>
    </location>
</feature>